<protein>
    <submittedName>
        <fullName evidence="1">Uncharacterized protein</fullName>
    </submittedName>
</protein>
<dbReference type="EMBL" id="MDTU01000006">
    <property type="protein sequence ID" value="ODN41123.1"/>
    <property type="molecule type" value="Genomic_DNA"/>
</dbReference>
<comment type="caution">
    <text evidence="1">The sequence shown here is derived from an EMBL/GenBank/DDBJ whole genome shotgun (WGS) entry which is preliminary data.</text>
</comment>
<dbReference type="Proteomes" id="UP000094329">
    <property type="component" value="Unassembled WGS sequence"/>
</dbReference>
<dbReference type="RefSeq" id="WP_069314396.1">
    <property type="nucleotide sequence ID" value="NZ_MDTU01000006.1"/>
</dbReference>
<gene>
    <name evidence="1" type="ORF">BGC07_17770</name>
</gene>
<keyword evidence="2" id="KW-1185">Reference proteome</keyword>
<accession>A0ABX3A0H3</accession>
<proteinExistence type="predicted"/>
<organism evidence="1 2">
    <name type="scientific">Piscirickettsia litoralis</name>
    <dbReference type="NCBI Taxonomy" id="1891921"/>
    <lineage>
        <taxon>Bacteria</taxon>
        <taxon>Pseudomonadati</taxon>
        <taxon>Pseudomonadota</taxon>
        <taxon>Gammaproteobacteria</taxon>
        <taxon>Thiotrichales</taxon>
        <taxon>Piscirickettsiaceae</taxon>
        <taxon>Piscirickettsia</taxon>
    </lineage>
</organism>
<name>A0ABX3A0H3_9GAMM</name>
<sequence>MSCTHEEFMKIAAKHEMIVGNDNGLNRHISFSRSGASDYSFQLTTWENHLCISGDMGTYVFWRKRDMFNFFREPKVHQINPDYWSEKLDAVGVNDDCREFCIDSFKAALLEYFDDCEFDCLENKEKMREEIKNEILICEDEHEAIAYVRNFDSQYDEYFDFYDFFESWRSWKPFTWRYIFCLRATVWGISQYDAYKAQQQAA</sequence>
<reference evidence="1 2" key="1">
    <citation type="submission" date="2016-08" db="EMBL/GenBank/DDBJ databases">
        <title>Draft genome sequence of Candidatus Piscirickettsia litoralis, from seawater.</title>
        <authorList>
            <person name="Wan X."/>
            <person name="Lee A.J."/>
            <person name="Hou S."/>
            <person name="Donachie S.P."/>
        </authorList>
    </citation>
    <scope>NUCLEOTIDE SEQUENCE [LARGE SCALE GENOMIC DNA]</scope>
    <source>
        <strain evidence="1 2">Y2</strain>
    </source>
</reference>
<evidence type="ECO:0000313" key="1">
    <source>
        <dbReference type="EMBL" id="ODN41123.1"/>
    </source>
</evidence>
<evidence type="ECO:0000313" key="2">
    <source>
        <dbReference type="Proteomes" id="UP000094329"/>
    </source>
</evidence>